<keyword evidence="26 32" id="KW-0564">Palmitate</keyword>
<comment type="subunit">
    <text evidence="32">The mature envelope protein (Env) consists of a homotrimer of non-covalently associated gp120-gp41 heterodimers. The resulting complex protrudes from the virus surface as a spike. There seems to be as few as 10 spikes on the average virion. Surface protein gp120 interacts with host CD4, CCR5 and CXCR4. Gp120 also interacts with the C-type lectins CD209/DC-SIGN and CLEC4M/DC-SIGNR (collectively referred to as DC-SIGN(R)). Gp120 and gp41 interact with GalCer. Gp120 interacts with host ITGA4/ITGB7 complex; on CD4+ T-cells, this interaction results in rapid activation of integrin ITGAL/LFA-1, which facilitates efficient cell-to-cell spreading of HIV-1. Gp120 interacts with cell-associated heparan sulfate; this interaction increases virus infectivity on permissive cells and may be involved in infection of CD4- cells.</text>
</comment>
<feature type="short sequence motif" description="Di-leucine internalization motif" evidence="32">
    <location>
        <begin position="844"/>
        <end position="845"/>
    </location>
</feature>
<feature type="disulfide bond" evidence="32">
    <location>
        <begin position="215"/>
        <end position="244"/>
    </location>
</feature>
<keyword evidence="9 32" id="KW-1032">Host cell membrane</keyword>
<comment type="domain">
    <text evidence="32">The YXXL motif is involved in determining the exact site of viral release at the surface of infected mononuclear cells and promotes endocytosis. YXXL and di-leucine endocytosis motifs interact directly or indirectly with the clathrin adapter complexes, opperate independently, and their activities are not additive.</text>
</comment>
<feature type="region of interest" description="V5" evidence="32">
    <location>
        <begin position="450"/>
        <end position="460"/>
    </location>
</feature>
<keyword evidence="10 32" id="KW-1165">Clathrin-mediated endocytosis of virus by host</keyword>
<keyword evidence="12 32" id="KW-1162">Viral penetration into host cytoplasm</keyword>
<dbReference type="InterPro" id="IPR037527">
    <property type="entry name" value="Gp160"/>
</dbReference>
<keyword evidence="17 32" id="KW-1161">Viral attachment to host cell</keyword>
<feature type="lipid moiety-binding region" description="S-palmitoyl cysteine; by host" evidence="32">
    <location>
        <position position="753"/>
    </location>
</feature>
<keyword evidence="29 32" id="KW-0899">Viral immunoevasion</keyword>
<keyword evidence="13 32" id="KW-0165">Cleavage on pair of basic residues</keyword>
<evidence type="ECO:0000256" key="2">
    <source>
        <dbReference type="ARBA" id="ARBA00004433"/>
    </source>
</evidence>
<feature type="topological domain" description="Cytoplasmic" evidence="32">
    <location>
        <begin position="695"/>
        <end position="845"/>
    </location>
</feature>
<dbReference type="GO" id="GO:1903911">
    <property type="term" value="P:positive regulation of receptor clustering"/>
    <property type="evidence" value="ECO:0007669"/>
    <property type="project" value="UniProtKB-UniRule"/>
</dbReference>
<dbReference type="GO" id="GO:0019031">
    <property type="term" value="C:viral envelope"/>
    <property type="evidence" value="ECO:0007669"/>
    <property type="project" value="UniProtKB-KW"/>
</dbReference>
<comment type="function">
    <text evidence="32">Transmembrane protein gp41: Acts as a class I viral fusion protein. Under the current model, the protein has at least 3 conformational states: pre-fusion native state, pre-hairpin intermediate state, and post-fusion hairpin state. During fusion of viral and target intracellular membranes, the coiled coil regions (heptad repeats) assume a trimer-of-hairpins structure, positioning the fusion peptide in close proximity to the C-terminal region of the ectodomain. The formation of this structure appears to drive apposition and subsequent fusion of viral and target cell membranes. Complete fusion occurs in host cell endosomes and is dynamin-dependent, however some lipid transfer might occur at the plasma membrane. The virus undergoes clathrin-dependent internalization long before endosomal fusion, thus minimizing the surface exposure of conserved viral epitopes during fusion and reducing the efficacy of inhibitors targeting these epitopes. Membranes fusion leads to delivery of the nucleocapsid into the cytoplasm.</text>
</comment>
<comment type="similarity">
    <text evidence="32">Belongs to the HIV-1 env protein family.</text>
</comment>
<evidence type="ECO:0000256" key="26">
    <source>
        <dbReference type="ARBA" id="ARBA00023139"/>
    </source>
</evidence>
<comment type="domain">
    <text evidence="32">Some of the most genetically diverse regions of the viral genome are present in Env. They are called variable regions 1 through 5 (V1 through V5). Coreceptor usage of gp120 is determined mainly by the primary structure of the third variable region (V3) in the outer domain of gp120. The sequence of V3 determines which coreceptor, CCR5 and/or CXCR4 (corresponding to R5/macrophage, X4/T cell and R5X4/T cell and macrophage tropism), is used to trigger the fusion potential of the Env complex, and hence which cells the virus can infect. Binding to CCR5 involves a region adjacent in addition to V3.</text>
</comment>
<dbReference type="GO" id="GO:0019064">
    <property type="term" value="P:fusion of virus membrane with host plasma membrane"/>
    <property type="evidence" value="ECO:0007669"/>
    <property type="project" value="UniProtKB-UniRule"/>
</dbReference>
<keyword evidence="24 32" id="KW-0175">Coiled coil</keyword>
<comment type="function">
    <text evidence="32">Envelope glycoprotein gp160: Oligomerizes in the host endoplasmic reticulum into predominantly trimers. In a second time, gp160 transits in the host Golgi, where glycosylation is completed. The precursor is then proteolytically cleaved in the trans-Golgi and thereby activated by cellular furin or furin-like proteases to produce gp120 and gp41.</text>
</comment>
<keyword evidence="21 32" id="KW-1164">Virus endocytosis by host</keyword>
<keyword evidence="20 32" id="KW-0261">Viral envelope protein</keyword>
<dbReference type="SUPFAM" id="SSF56502">
    <property type="entry name" value="gp120 core"/>
    <property type="match status" value="1"/>
</dbReference>
<proteinExistence type="inferred from homology"/>
<dbReference type="GO" id="GO:1903908">
    <property type="term" value="P:positive regulation of plasma membrane raft polarization"/>
    <property type="evidence" value="ECO:0007669"/>
    <property type="project" value="UniProtKB-UniRule"/>
</dbReference>
<keyword evidence="8 32" id="KW-1170">Fusion of virus membrane with host endosomal membrane</keyword>
<keyword evidence="15 32" id="KW-0053">Apoptosis</keyword>
<feature type="short sequence motif" description="YXXL motif; contains endocytosis signal" evidence="32">
    <location>
        <begin position="701"/>
        <end position="704"/>
    </location>
</feature>
<evidence type="ECO:0000256" key="23">
    <source>
        <dbReference type="ARBA" id="ARBA00023046"/>
    </source>
</evidence>
<keyword evidence="23 32" id="KW-1039">Host endosome</keyword>
<reference evidence="37 38" key="1">
    <citation type="journal article" date="2011" name="AIDS Res. Hum. Retroviruses">
        <title>Molecular Characterization of HIV Type 1 Strains from Newly Diagnosed Patients in Cyprus (2007-2009) Recovers Multiple Clades Including Unique Recombinant Strains and Lack of Transmitted Drug Resistance.</title>
        <authorList>
            <person name="Kousiappa I."/>
            <person name="Achilleos C."/>
            <person name="Hezka J."/>
            <person name="Lazarou Y."/>
            <person name="Othonos K."/>
            <person name="Demetriades I."/>
            <person name="Kostrikis L.G."/>
        </authorList>
    </citation>
    <scope>NUCLEOTIDE SEQUENCE [LARGE SCALE GENOMIC DNA]</scope>
    <source>
        <strain evidence="37">CY182</strain>
    </source>
</reference>
<dbReference type="FunFam" id="1.20.5.490:FF:000001">
    <property type="entry name" value="Envelope glycoprotein gp160"/>
    <property type="match status" value="1"/>
</dbReference>
<comment type="function">
    <text evidence="32">Surface protein gp120: Attaches the virus to the host lymphoid cell by binding to the primary receptor CD4. This interaction induces a structural rearrangement creating a high affinity binding site for a chemokine coreceptor like CXCR4 and/or CCR5. Acts as a ligand for CD209/DC-SIGN and CLEC4M/DC-SIGNR, which are respectively found on dendritic cells (DCs), and on endothelial cells of liver sinusoids and lymph node sinuses. These interactions allow capture of viral particles at mucosal surfaces by these cells and subsequent transmission to permissive cells. HIV subverts the migration properties of dendritic cells to gain access to CD4+ T-cells in lymph nodes. Virus transmission to permissive T-cells occurs either in trans (without DCs infection, through viral capture and transmission), or in cis (following DCs productive infection, through the usual CD4-gp120 interaction), thereby inducing a robust infection. In trans infection, bound virions remain infectious over days and it is proposed that they are not degraded, but protected in non-lysosomal acidic organelles within the DCs close to the cell membrane thus contributing to the viral infectious potential during DCs' migration from the periphery to the lymphoid tissues. On arrival at lymphoid tissues, intact virions recycle back to DCs' cell surface allowing virus transmission to CD4+ T-cells.</text>
</comment>
<evidence type="ECO:0000256" key="5">
    <source>
        <dbReference type="ARBA" id="ARBA00004578"/>
    </source>
</evidence>
<evidence type="ECO:0000256" key="34">
    <source>
        <dbReference type="SAM" id="MobiDB-lite"/>
    </source>
</evidence>
<evidence type="ECO:0000256" key="14">
    <source>
        <dbReference type="ARBA" id="ARBA00022692"/>
    </source>
</evidence>
<feature type="disulfide bond" evidence="32">
    <location>
        <begin position="225"/>
        <end position="236"/>
    </location>
</feature>
<keyword evidence="30 32" id="KW-0449">Lipoprotein</keyword>
<evidence type="ECO:0000313" key="37">
    <source>
        <dbReference type="EMBL" id="AEB52448.1"/>
    </source>
</evidence>
<comment type="PTM">
    <text evidence="32">Palmitoylation of the transmembrane protein and of Env polyprotein (prior to its proteolytic cleavage) is essential for their association with host cell membrane lipid rafts. Palmitoylation is therefore required for envelope trafficking to classical lipid rafts, but not for viral replication.</text>
</comment>
<evidence type="ECO:0000256" key="21">
    <source>
        <dbReference type="ARBA" id="ARBA00022890"/>
    </source>
</evidence>
<comment type="domain">
    <text evidence="32">The membrane proximal external region (MPER) present in gp41 is a tryptophan-rich region recognized by the antibodies 2F5, Z13, and 4E10. MPER seems to play a role in fusion.</text>
</comment>
<comment type="subcellular location">
    <subcellularLocation>
        <location evidence="3">Host cell membrane</location>
        <topology evidence="3">Peripheral membrane protein</topology>
    </subcellularLocation>
    <subcellularLocation>
        <location evidence="1">Host cell membrane</location>
        <topology evidence="1">Single-pass type I membrane protein</topology>
    </subcellularLocation>
    <subcellularLocation>
        <location evidence="2">Host endosome membrane</location>
        <topology evidence="2">Peripheral membrane protein</topology>
    </subcellularLocation>
    <subcellularLocation>
        <location evidence="5">Host endosome membrane</location>
        <topology evidence="5">Single-pass type I membrane protein</topology>
    </subcellularLocation>
    <subcellularLocation>
        <location evidence="6">Virion membrane</location>
        <topology evidence="6">Peripheral membrane protein</topology>
    </subcellularLocation>
    <subcellularLocation>
        <location evidence="4">Virion membrane</location>
        <topology evidence="4">Single-pass type I membrane protein</topology>
    </subcellularLocation>
</comment>
<gene>
    <name evidence="32 37" type="primary">env</name>
</gene>
<dbReference type="GO" id="GO:0016020">
    <property type="term" value="C:membrane"/>
    <property type="evidence" value="ECO:0007669"/>
    <property type="project" value="UniProtKB-UniRule"/>
</dbReference>
<feature type="domain" description="Human immunodeficiency virus 1 envelope glycoprotein Gp120" evidence="35">
    <location>
        <begin position="137"/>
        <end position="500"/>
    </location>
</feature>
<dbReference type="Pfam" id="PF00517">
    <property type="entry name" value="GP41"/>
    <property type="match status" value="1"/>
</dbReference>
<feature type="region of interest" description="Immunosuppression" evidence="32">
    <location>
        <begin position="563"/>
        <end position="581"/>
    </location>
</feature>
<keyword evidence="28 32" id="KW-0325">Glycoprotein</keyword>
<feature type="coiled-coil region" evidence="32">
    <location>
        <begin position="622"/>
        <end position="656"/>
    </location>
</feature>
<evidence type="ECO:0000256" key="25">
    <source>
        <dbReference type="ARBA" id="ARBA00023136"/>
    </source>
</evidence>
<comment type="subcellular location">
    <molecule>Transmembrane protein gp41</molecule>
    <subcellularLocation>
        <location evidence="32">Virion membrane</location>
        <topology evidence="32">Single-pass type I membrane protein</topology>
    </subcellularLocation>
    <subcellularLocation>
        <location evidence="32">Host cell membrane</location>
        <topology evidence="32">Single-pass type I membrane protein</topology>
    </subcellularLocation>
    <subcellularLocation>
        <location evidence="32">Host endosome membrane</location>
        <topology evidence="32">Single-pass type I membrane protein</topology>
    </subcellularLocation>
    <text evidence="32">It is probably concentrated at the site of budding and incorporated into the virions possibly by contacts between the cytoplasmic tail of Env and the N-terminus of Gag.</text>
</comment>
<dbReference type="FunFam" id="1.10.287.210:FF:000001">
    <property type="entry name" value="Envelope glycoprotein gp160"/>
    <property type="match status" value="1"/>
</dbReference>
<sequence length="845" mass="95803">MRAKGIQRNSHYLLTWGTMILGMIIICSATNMWVTVYYGVPVWKDAETTLFCASDAKAYKTEVHNVWATHACVPTDPNPQEINMENVTEEFNMWKNNMVEQMHTDIISLWDQSLKPCVKLTPLCVTLECSNVTTNITGEMKEEINSCSFDVTTVLRDKRKKSYSLFYILDIPPVNSNSNSDNKNSMEYRLINCNTSVITQGCPKVSFDPIPIHYCAPAGFAILKCDDKEFNGTGPCNNVSTQQCTHGIRPVVSTQLLLNGSLAENKTMIRSENITNNAKNIIVQLTKPVNITCIRPGNNTRQSIHIGPGQAFYSRDDITGDIRKAHCEVNGTEWDKTLQEVAKQLRTYFENKTIIFNGSSGGDLEITTHSFNCRGEFFYCNTSGLFNSTWNASDITQGLNDTITLQCRIKQIINMWQRVGQAMYAPPIQGEIRCESNITGLILTRDGGNGNGTNETFRPGGGDMRDNWRSELYKYKVVKIEPLGVAPTRAKRRVVEREKRAVGLGAVFIGFLGAAGSTMGAASVTLTVQARQLLSGIVQQQSNLLRAIEAQQHLLKLTVWGIKQLQARVLAVERYLKDQQLLGIWGCSGKLICTTNVPWNSTWSNKSLDEIWDNMTWLQWDREISNYTQIIYNLIEESQTQQEMNEKDLLALDKWANLWSWFDISNWLWYIKIFIMIVGGLIGLRIVFAVLSVIKKVRKGYSPLSFQTHTPNPRDLDRPGRIEEEDGEQDKGRSIRLVSGFLALVWDDLRSLCLFSYHHLRDFILIVARTVELLGHRGWESLKYLGNLLAYWSRELKISAISLLNTTAIVIAGWTDRVIEIIQRIYTAIFNIPRRIRQGLERALL</sequence>
<feature type="transmembrane region" description="Helical" evidence="33">
    <location>
        <begin position="667"/>
        <end position="694"/>
    </location>
</feature>
<evidence type="ECO:0000256" key="22">
    <source>
        <dbReference type="ARBA" id="ARBA00022989"/>
    </source>
</evidence>
<evidence type="ECO:0000256" key="33">
    <source>
        <dbReference type="RuleBase" id="RU363095"/>
    </source>
</evidence>
<dbReference type="Pfam" id="PF00516">
    <property type="entry name" value="GP120"/>
    <property type="match status" value="1"/>
</dbReference>
<comment type="miscellaneous">
    <text evidence="32">HIV-1 lineages are divided in three main groups, M (for Major), O (for Outlier), and N (for New, or Non-M, Non-O). The vast majority of strains found worldwide belong to the group M. Group O seems to be endemic to and largely confined to Cameroon and neighboring countries in West Central Africa, where these viruses represent a small minority of HIV-1 strains. The group N is represented by a limited number of isolates from Cameroonian persons. The group M is further subdivided in 9 clades or subtypes (A to D, F to H, J and K).</text>
</comment>
<organism evidence="37 38">
    <name type="scientific">Human immunodeficiency virus type 1</name>
    <name type="common">HIV-1</name>
    <dbReference type="NCBI Taxonomy" id="11676"/>
    <lineage>
        <taxon>Viruses</taxon>
        <taxon>Riboviria</taxon>
        <taxon>Pararnavirae</taxon>
        <taxon>Artverviricota</taxon>
        <taxon>Revtraviricetes</taxon>
        <taxon>Ortervirales</taxon>
        <taxon>Retroviridae</taxon>
        <taxon>Orthoretrovirinae</taxon>
        <taxon>Lentivirus</taxon>
        <taxon>Lentivirus humimdef1</taxon>
    </lineage>
</organism>
<keyword evidence="16 32" id="KW-0732">Signal</keyword>
<feature type="domain" description="Retroviral envelope protein GP41-like" evidence="36">
    <location>
        <begin position="519"/>
        <end position="708"/>
    </location>
</feature>
<evidence type="ECO:0000256" key="1">
    <source>
        <dbReference type="ARBA" id="ARBA00004402"/>
    </source>
</evidence>
<evidence type="ECO:0000256" key="6">
    <source>
        <dbReference type="ARBA" id="ARBA00004650"/>
    </source>
</evidence>
<organismHost>
    <name type="scientific">Homo sapiens</name>
    <name type="common">Human</name>
    <dbReference type="NCBI Taxonomy" id="9606"/>
</organismHost>
<evidence type="ECO:0000256" key="24">
    <source>
        <dbReference type="ARBA" id="ARBA00023054"/>
    </source>
</evidence>
<evidence type="ECO:0000256" key="20">
    <source>
        <dbReference type="ARBA" id="ARBA00022879"/>
    </source>
</evidence>
<comment type="caution">
    <text evidence="32 33">Lacks conserved residue(s) required for the propagation of feature annotation.</text>
</comment>
<evidence type="ECO:0000256" key="31">
    <source>
        <dbReference type="ARBA" id="ARBA00023296"/>
    </source>
</evidence>
<dbReference type="FunFam" id="2.170.40.20:FF:000003">
    <property type="entry name" value="Envelope glycoprotein gp160"/>
    <property type="match status" value="1"/>
</dbReference>
<keyword evidence="7 32" id="KW-1168">Fusion of virus membrane with host membrane</keyword>
<dbReference type="EMBL" id="JF683737">
    <property type="protein sequence ID" value="AEB52448.1"/>
    <property type="molecule type" value="Genomic_DNA"/>
</dbReference>
<evidence type="ECO:0000256" key="16">
    <source>
        <dbReference type="ARBA" id="ARBA00022729"/>
    </source>
</evidence>
<evidence type="ECO:0000256" key="7">
    <source>
        <dbReference type="ARBA" id="ARBA00022506"/>
    </source>
</evidence>
<dbReference type="FunFam" id="2.170.40.20:FF:000004">
    <property type="entry name" value="Envelope glycoprotein gp160"/>
    <property type="match status" value="1"/>
</dbReference>
<evidence type="ECO:0000256" key="13">
    <source>
        <dbReference type="ARBA" id="ARBA00022685"/>
    </source>
</evidence>
<feature type="site" description="Cleavage; by host furin" evidence="32">
    <location>
        <begin position="500"/>
        <end position="501"/>
    </location>
</feature>
<comment type="domain">
    <text evidence="32">The CD4-binding region is targeted by the antibody b12.</text>
</comment>
<dbReference type="Gene3D" id="2.170.40.20">
    <property type="entry name" value="Human immunodeficiency virus 1, Gp160, envelope glycoprotein"/>
    <property type="match status" value="2"/>
</dbReference>
<accession>F5CEZ0</accession>
<feature type="region of interest" description="MPER; binding to GalCer" evidence="32">
    <location>
        <begin position="651"/>
        <end position="672"/>
    </location>
</feature>
<dbReference type="HAMAP" id="MF_04083">
    <property type="entry name" value="HIV_ENV"/>
    <property type="match status" value="1"/>
</dbReference>
<dbReference type="InterPro" id="IPR000777">
    <property type="entry name" value="HIV1_Gp120"/>
</dbReference>
<dbReference type="GO" id="GO:0055036">
    <property type="term" value="C:virion membrane"/>
    <property type="evidence" value="ECO:0007669"/>
    <property type="project" value="UniProtKB-SubCell"/>
</dbReference>
<dbReference type="Gene3D" id="1.20.5.490">
    <property type="entry name" value="Single helix bin"/>
    <property type="match status" value="1"/>
</dbReference>
<evidence type="ECO:0000256" key="32">
    <source>
        <dbReference type="HAMAP-Rule" id="MF_04083"/>
    </source>
</evidence>
<dbReference type="Gene3D" id="1.10.287.210">
    <property type="match status" value="1"/>
</dbReference>
<feature type="disulfide bond" evidence="32">
    <location>
        <begin position="52"/>
        <end position="72"/>
    </location>
</feature>
<evidence type="ECO:0000259" key="36">
    <source>
        <dbReference type="Pfam" id="PF00517"/>
    </source>
</evidence>
<keyword evidence="18 32" id="KW-0946">Virion</keyword>
<evidence type="ECO:0000256" key="29">
    <source>
        <dbReference type="ARBA" id="ARBA00023280"/>
    </source>
</evidence>
<dbReference type="GO" id="GO:0052031">
    <property type="term" value="P:symbiont-mediated perturbation of host defense response"/>
    <property type="evidence" value="ECO:0007669"/>
    <property type="project" value="UniProtKB-UniRule"/>
</dbReference>
<evidence type="ECO:0000259" key="35">
    <source>
        <dbReference type="Pfam" id="PF00516"/>
    </source>
</evidence>
<keyword evidence="11 32" id="KW-0945">Host-virus interaction</keyword>
<comment type="miscellaneous">
    <text evidence="32">Inhibitors targeting HIV-1 viral envelope proteins are used as antiretroviral drugs. Attachment of virions to the cell surface via non-specific interactions and CD4 binding can be blocked by inhibitors that include cyanovirin-N, cyclotriazadisulfonamide analogs, PRO 2000, TNX 355 and PRO 542. In addition, BMS 806 can block CD4-induced conformational changes. Env interactions with the coreceptor molecules can be targeted by CCR5 antagonists including SCH-D, maraviroc (UK 427857) and aplaviroc (GW 873140), and the CXCR4 antagonist AMD 070. Fusion of viral and cellular membranes can be inhibited by peptides such as enfuvirtide and tifuvirtide (T 1249). Resistance to inhibitors associated with mutations in Env are observed. Most of the time, single mutations confer only a modest reduction in drug susceptibility. Combination of several mutations is usually required to develop a high-level drug resistance.</text>
</comment>
<dbReference type="SUPFAM" id="SSF58069">
    <property type="entry name" value="Virus ectodomain"/>
    <property type="match status" value="1"/>
</dbReference>
<evidence type="ECO:0000256" key="18">
    <source>
        <dbReference type="ARBA" id="ARBA00022844"/>
    </source>
</evidence>
<evidence type="ECO:0000256" key="19">
    <source>
        <dbReference type="ARBA" id="ARBA00022870"/>
    </source>
</evidence>
<dbReference type="GO" id="GO:0005198">
    <property type="term" value="F:structural molecule activity"/>
    <property type="evidence" value="ECO:0007669"/>
    <property type="project" value="UniProtKB-UniRule"/>
</dbReference>
<dbReference type="GO" id="GO:0044175">
    <property type="term" value="C:host cell endosome membrane"/>
    <property type="evidence" value="ECO:0007669"/>
    <property type="project" value="UniProtKB-SubCell"/>
</dbReference>
<dbReference type="InterPro" id="IPR000328">
    <property type="entry name" value="GP41-like"/>
</dbReference>
<dbReference type="GO" id="GO:0019082">
    <property type="term" value="P:viral protein processing"/>
    <property type="evidence" value="ECO:0007669"/>
    <property type="project" value="UniProtKB-UniRule"/>
</dbReference>
<dbReference type="CDD" id="cd09909">
    <property type="entry name" value="HIV-1-like_HR1-HR2"/>
    <property type="match status" value="1"/>
</dbReference>
<dbReference type="Proteomes" id="UP000172058">
    <property type="component" value="Genome"/>
</dbReference>
<dbReference type="GO" id="GO:0039654">
    <property type="term" value="P:fusion of virus membrane with host endosome membrane"/>
    <property type="evidence" value="ECO:0007669"/>
    <property type="project" value="UniProtKB-UniRule"/>
</dbReference>
<dbReference type="InterPro" id="IPR036377">
    <property type="entry name" value="Gp120_core_sf"/>
</dbReference>
<feature type="compositionally biased region" description="Basic and acidic residues" evidence="34">
    <location>
        <begin position="712"/>
        <end position="722"/>
    </location>
</feature>
<dbReference type="GO" id="GO:0075512">
    <property type="term" value="P:clathrin-dependent endocytosis of virus by host cell"/>
    <property type="evidence" value="ECO:0007669"/>
    <property type="project" value="UniProtKB-UniRule"/>
</dbReference>
<feature type="chain" id="PRO_5023497240" description="Envelope glycoprotein gp160" evidence="32">
    <location>
        <begin position="31"/>
        <end position="845"/>
    </location>
</feature>
<evidence type="ECO:0000256" key="30">
    <source>
        <dbReference type="ARBA" id="ARBA00023288"/>
    </source>
</evidence>
<feature type="chain" id="PRO_5023497241" description="Transmembrane protein gp41" evidence="32">
    <location>
        <begin position="501"/>
        <end position="845"/>
    </location>
</feature>
<keyword evidence="25 32" id="KW-0472">Membrane</keyword>
<dbReference type="GO" id="GO:0020002">
    <property type="term" value="C:host cell plasma membrane"/>
    <property type="evidence" value="ECO:0007669"/>
    <property type="project" value="UniProtKB-SubCell"/>
</dbReference>
<evidence type="ECO:0000256" key="17">
    <source>
        <dbReference type="ARBA" id="ARBA00022804"/>
    </source>
</evidence>
<evidence type="ECO:0000256" key="4">
    <source>
        <dbReference type="ARBA" id="ARBA00004563"/>
    </source>
</evidence>
<feature type="region of interest" description="Disordered" evidence="34">
    <location>
        <begin position="705"/>
        <end position="729"/>
    </location>
</feature>
<evidence type="ECO:0000256" key="10">
    <source>
        <dbReference type="ARBA" id="ARBA00022570"/>
    </source>
</evidence>
<evidence type="ECO:0000313" key="38">
    <source>
        <dbReference type="Proteomes" id="UP000172058"/>
    </source>
</evidence>
<evidence type="ECO:0000256" key="28">
    <source>
        <dbReference type="ARBA" id="ARBA00023180"/>
    </source>
</evidence>
<evidence type="ECO:0000256" key="15">
    <source>
        <dbReference type="ARBA" id="ARBA00022703"/>
    </source>
</evidence>
<comment type="subcellular location">
    <molecule>Surface protein gp120</molecule>
    <subcellularLocation>
        <location evidence="32">Virion membrane</location>
        <topology evidence="32">Peripheral membrane protein</topology>
    </subcellularLocation>
    <subcellularLocation>
        <location evidence="32">Host cell membrane</location>
        <topology evidence="32">Peripheral membrane protein</topology>
    </subcellularLocation>
    <subcellularLocation>
        <location evidence="32">Host endosome membrane</location>
        <topology evidence="32">Single-pass type I membrane protein</topology>
    </subcellularLocation>
    <text evidence="32">The surface protein is not anchored to the viral envelope, but associates with the extravirion surface through its binding to TM. It is probably concentrated at the site of budding and incorporated into the virions possibly by contacts between the cytoplasmic tail of Env and the N-terminus of Gag.</text>
</comment>
<keyword evidence="22 32" id="KW-1133">Transmembrane helix</keyword>
<evidence type="ECO:0000256" key="12">
    <source>
        <dbReference type="ARBA" id="ARBA00022595"/>
    </source>
</evidence>
<feature type="region of interest" description="Fusion peptide" evidence="32">
    <location>
        <begin position="501"/>
        <end position="521"/>
    </location>
</feature>
<name>F5CEZ0_HV1</name>
<dbReference type="GO" id="GO:0019062">
    <property type="term" value="P:virion attachment to host cell"/>
    <property type="evidence" value="ECO:0007669"/>
    <property type="project" value="UniProtKB-UniRule"/>
</dbReference>
<comment type="PTM">
    <text evidence="32">Specific enzymatic cleavages in vivo yield mature proteins. Envelope glycoproteins are synthesized as a inactive precursor that is heavily N-glycosylated and processed likely by host cell furin in the Golgi to yield the mature SU and TM proteins. The cleavage site between SU and TM requires the minimal sequence [KR]-X-[KR]-R. About 2 of the 9 disulfide bonds of gp41 are reduced by P4HB/PDI, following binding to CD4 receptor.</text>
</comment>
<keyword evidence="27 32" id="KW-1015">Disulfide bond</keyword>
<comment type="domain">
    <text evidence="32 33">The 17 amino acids long immunosuppressive region is present in many retroviral envelope proteins. Synthetic peptides derived from this relatively conserved sequence inhibit immune function in vitro and in vivo.</text>
</comment>
<keyword evidence="14 32" id="KW-0812">Transmembrane</keyword>
<feature type="region of interest" description="CD4-binding loop" evidence="32">
    <location>
        <begin position="359"/>
        <end position="369"/>
    </location>
</feature>
<keyword evidence="31 32" id="KW-1160">Virus entry into host cell</keyword>
<evidence type="ECO:0000256" key="11">
    <source>
        <dbReference type="ARBA" id="ARBA00022581"/>
    </source>
</evidence>
<keyword evidence="19 32" id="KW-1043">Host membrane</keyword>
<evidence type="ECO:0000256" key="9">
    <source>
        <dbReference type="ARBA" id="ARBA00022511"/>
    </source>
</evidence>
<comment type="PTM">
    <text evidence="32">Highly glycosylated by host. The high number of glycan on the protein is reffered to as 'glycan shield' because it contributes to hide protein sequence from adaptive immune system.</text>
</comment>
<evidence type="ECO:0000256" key="8">
    <source>
        <dbReference type="ARBA" id="ARBA00022510"/>
    </source>
</evidence>
<evidence type="ECO:0000256" key="3">
    <source>
        <dbReference type="ARBA" id="ARBA00004505"/>
    </source>
</evidence>
<feature type="disulfide bond" evidence="32">
    <location>
        <begin position="587"/>
        <end position="593"/>
    </location>
</feature>
<protein>
    <recommendedName>
        <fullName evidence="32">Envelope glycoprotein gp160</fullName>
    </recommendedName>
    <alternativeName>
        <fullName evidence="32">Env polyprotein</fullName>
    </alternativeName>
    <component>
        <recommendedName>
            <fullName evidence="32">Surface protein gp120</fullName>
            <shortName evidence="32">SU</shortName>
        </recommendedName>
        <alternativeName>
            <fullName evidence="32">Glycoprotein 120</fullName>
            <shortName evidence="32">gp120</shortName>
        </alternativeName>
    </component>
    <component>
        <recommendedName>
            <fullName evidence="32">Transmembrane protein gp41</fullName>
            <shortName evidence="32">TM</shortName>
        </recommendedName>
        <alternativeName>
            <fullName evidence="32">Glycoprotein 41</fullName>
            <shortName evidence="32">gp41</shortName>
        </alternativeName>
    </component>
</protein>
<feature type="transmembrane region" description="Helical" evidence="33">
    <location>
        <begin position="12"/>
        <end position="34"/>
    </location>
</feature>
<evidence type="ECO:0000256" key="27">
    <source>
        <dbReference type="ARBA" id="ARBA00023157"/>
    </source>
</evidence>